<dbReference type="GO" id="GO:0009279">
    <property type="term" value="C:cell outer membrane"/>
    <property type="evidence" value="ECO:0007669"/>
    <property type="project" value="InterPro"/>
</dbReference>
<dbReference type="InterPro" id="IPR020889">
    <property type="entry name" value="LipoPS_assembly_LptD"/>
</dbReference>
<reference evidence="3" key="1">
    <citation type="submission" date="2023-03" db="EMBL/GenBank/DDBJ databases">
        <title>Edaphobacter sp.</title>
        <authorList>
            <person name="Huber K.J."/>
            <person name="Papendorf J."/>
            <person name="Pilke C."/>
            <person name="Bunk B."/>
            <person name="Sproeer C."/>
            <person name="Pester M."/>
        </authorList>
    </citation>
    <scope>NUCLEOTIDE SEQUENCE</scope>
    <source>
        <strain evidence="3">DSM 109919</strain>
        <strain evidence="4">DSM 109920</strain>
    </source>
</reference>
<feature type="region of interest" description="Disordered" evidence="1">
    <location>
        <begin position="583"/>
        <end position="603"/>
    </location>
</feature>
<dbReference type="RefSeq" id="WP_348267965.1">
    <property type="nucleotide sequence ID" value="NZ_CP121194.1"/>
</dbReference>
<name>A0AAU7CZY5_9BACT</name>
<dbReference type="GO" id="GO:0015920">
    <property type="term" value="P:lipopolysaccharide transport"/>
    <property type="evidence" value="ECO:0007669"/>
    <property type="project" value="InterPro"/>
</dbReference>
<protein>
    <submittedName>
        <fullName evidence="3">LPS assembly protein LptD</fullName>
    </submittedName>
</protein>
<evidence type="ECO:0000256" key="1">
    <source>
        <dbReference type="SAM" id="MobiDB-lite"/>
    </source>
</evidence>
<dbReference type="GO" id="GO:0043165">
    <property type="term" value="P:Gram-negative-bacterium-type cell outer membrane assembly"/>
    <property type="evidence" value="ECO:0007669"/>
    <property type="project" value="InterPro"/>
</dbReference>
<dbReference type="InterPro" id="IPR050218">
    <property type="entry name" value="LptD"/>
</dbReference>
<dbReference type="PANTHER" id="PTHR30189:SF1">
    <property type="entry name" value="LPS-ASSEMBLY PROTEIN LPTD"/>
    <property type="match status" value="1"/>
</dbReference>
<accession>A0AAU7D930</accession>
<proteinExistence type="inferred from homology"/>
<evidence type="ECO:0000259" key="2">
    <source>
        <dbReference type="Pfam" id="PF04453"/>
    </source>
</evidence>
<sequence length="816" mass="90192">MIAASHPQLRAQEVTSEATPAVAVPDAPPDAITAVRYPEAVVVPEVEKTAPVVMESDTQSKTGDRYVLDGNVVITYGDRRVEADHIEYDSATGELEITGHLKTTGGANHEVISASHGTINLNKQTGRFYDVAGSVGLKNSGHKMVYANGHPFLFTGRVVVKKGPQEYEVYGGTVTSCQLEHPDWLLYAGKFEVNGEMASAHNSVFHLFNLPLLYMPYVTHPVNTEGRQSGFMIPVIGESSTKGLILGEQIYFAINRSTDLTVGAEYFSSRGWSQSAMFHYRGRENDFVTARYSGLIDRGYESGGQIVNQGGQDATFAGRHDFSAQTRMVGNVEYLSSYPYREAFTENFNQAVSTDILSFAYGVHETDGFASDVRADRYQGLKRVAVPATPTTPAVPAQEVRIFHAPAVEMASTDHALGRSGALWNFESSAAGLKRVQPNFVSGGVTERFDLHPEITYPLRLGEWKLLPSLAVRETIYSRSLKQPAVGQRPSVEHRGGLNRSDVEAQVDVRAPVIERTFNSKFVERVFGHDVRHTIEPEFKYRYVSGVDNFLKVLRFDDVDIVSNTNELQYGVTQRLFLRPTKGKATPCKEKEKDTETDDPDTVSNECGAREWISWRLTQKYFLDKNFGGAVVNGRRNIFDTTLNLSGIAFLTEAREISPLVSRLRVRTSAKMDVEWDFDLDTGAKKFTSNNVLVDLHEGNAFAGLSYARLNAPGRSYTQGTSSQVSNFSQLRLLAGYGSPTKVGLGVAANVGLDLNLGSVQYGALQTSYNWDCCGLSVEYRKYELGSVRNENAYRFNFTLANIGTAGNLRRAERLF</sequence>
<dbReference type="EMBL" id="CP121194">
    <property type="protein sequence ID" value="XBH10457.1"/>
    <property type="molecule type" value="Genomic_DNA"/>
</dbReference>
<evidence type="ECO:0000313" key="4">
    <source>
        <dbReference type="EMBL" id="XBH13886.1"/>
    </source>
</evidence>
<dbReference type="Pfam" id="PF04453">
    <property type="entry name" value="LptD"/>
    <property type="match status" value="1"/>
</dbReference>
<dbReference type="HAMAP" id="MF_01411">
    <property type="entry name" value="LPS_assembly_LptD"/>
    <property type="match status" value="1"/>
</dbReference>
<accession>A0AAU7CZY5</accession>
<dbReference type="EMBL" id="CP121195">
    <property type="protein sequence ID" value="XBH13886.1"/>
    <property type="molecule type" value="Genomic_DNA"/>
</dbReference>
<dbReference type="AlphaFoldDB" id="A0AAU7CZY5"/>
<dbReference type="InterPro" id="IPR007543">
    <property type="entry name" value="LptD_C"/>
</dbReference>
<feature type="domain" description="LptD C-terminal" evidence="2">
    <location>
        <begin position="318"/>
        <end position="737"/>
    </location>
</feature>
<dbReference type="KEGG" id="epl:P4G45_01675"/>
<gene>
    <name evidence="3" type="primary">lptD</name>
    <name evidence="3" type="ORF">P4G45_01675</name>
    <name evidence="4" type="ORF">P8936_01645</name>
</gene>
<dbReference type="PANTHER" id="PTHR30189">
    <property type="entry name" value="LPS-ASSEMBLY PROTEIN"/>
    <property type="match status" value="1"/>
</dbReference>
<dbReference type="GO" id="GO:1990351">
    <property type="term" value="C:transporter complex"/>
    <property type="evidence" value="ECO:0007669"/>
    <property type="project" value="TreeGrafter"/>
</dbReference>
<feature type="region of interest" description="Disordered" evidence="1">
    <location>
        <begin position="1"/>
        <end position="26"/>
    </location>
</feature>
<organism evidence="3">
    <name type="scientific">Edaphobacter paludis</name>
    <dbReference type="NCBI Taxonomy" id="3035702"/>
    <lineage>
        <taxon>Bacteria</taxon>
        <taxon>Pseudomonadati</taxon>
        <taxon>Acidobacteriota</taxon>
        <taxon>Terriglobia</taxon>
        <taxon>Terriglobales</taxon>
        <taxon>Acidobacteriaceae</taxon>
        <taxon>Edaphobacter</taxon>
    </lineage>
</organism>
<evidence type="ECO:0000313" key="3">
    <source>
        <dbReference type="EMBL" id="XBH10457.1"/>
    </source>
</evidence>